<dbReference type="AlphaFoldDB" id="A0A2P7RAB5"/>
<reference evidence="2 3" key="1">
    <citation type="submission" date="2018-03" db="EMBL/GenBank/DDBJ databases">
        <title>The draft genome of Zobellella taiwanensis JCM 13381.</title>
        <authorList>
            <person name="Liu L."/>
            <person name="Li L."/>
            <person name="Wang T."/>
            <person name="Zhang X."/>
            <person name="Liang L."/>
        </authorList>
    </citation>
    <scope>NUCLEOTIDE SEQUENCE [LARGE SCALE GENOMIC DNA]</scope>
    <source>
        <strain evidence="2 3">JCM 13381</strain>
    </source>
</reference>
<feature type="signal peptide" evidence="1">
    <location>
        <begin position="1"/>
        <end position="19"/>
    </location>
</feature>
<dbReference type="RefSeq" id="WP_106452049.1">
    <property type="nucleotide sequence ID" value="NZ_PXYH01000002.1"/>
</dbReference>
<organism evidence="2 3">
    <name type="scientific">Zobellella taiwanensis</name>
    <dbReference type="NCBI Taxonomy" id="347535"/>
    <lineage>
        <taxon>Bacteria</taxon>
        <taxon>Pseudomonadati</taxon>
        <taxon>Pseudomonadota</taxon>
        <taxon>Gammaproteobacteria</taxon>
        <taxon>Aeromonadales</taxon>
        <taxon>Aeromonadaceae</taxon>
        <taxon>Zobellella</taxon>
    </lineage>
</organism>
<dbReference type="Proteomes" id="UP000242181">
    <property type="component" value="Unassembled WGS sequence"/>
</dbReference>
<keyword evidence="3" id="KW-1185">Reference proteome</keyword>
<keyword evidence="1" id="KW-0732">Signal</keyword>
<sequence length="199" mass="22127">MKAIICCATLALFAGSSWAGTLNLGYSGFYKHLDTVAKARVEQAHLGFYLIRQNGDGMCRIESGEVRVAQDIRGQVEVLPHGQFRLPYDKQLDLDKAVVALEVEDPERCDIAIKIQAELDAGEISLARLREVRQEMDLLLKKMAGWPGRYFVPELKGLHLVAAEPGQQLGGKERLELSDSQLAEERSLTLPAVRISPWL</sequence>
<gene>
    <name evidence="2" type="ORF">C7I36_01860</name>
</gene>
<dbReference type="OrthoDB" id="6213930at2"/>
<accession>A0A2P7RAB5</accession>
<evidence type="ECO:0000256" key="1">
    <source>
        <dbReference type="SAM" id="SignalP"/>
    </source>
</evidence>
<dbReference type="EMBL" id="PXYH01000002">
    <property type="protein sequence ID" value="PSJ47123.1"/>
    <property type="molecule type" value="Genomic_DNA"/>
</dbReference>
<comment type="caution">
    <text evidence="2">The sequence shown here is derived from an EMBL/GenBank/DDBJ whole genome shotgun (WGS) entry which is preliminary data.</text>
</comment>
<dbReference type="Pfam" id="PF11205">
    <property type="entry name" value="DUF2987"/>
    <property type="match status" value="1"/>
</dbReference>
<evidence type="ECO:0000313" key="2">
    <source>
        <dbReference type="EMBL" id="PSJ47123.1"/>
    </source>
</evidence>
<feature type="chain" id="PRO_5015137336" evidence="1">
    <location>
        <begin position="20"/>
        <end position="199"/>
    </location>
</feature>
<protein>
    <submittedName>
        <fullName evidence="2">DUF2987 domain-containing protein</fullName>
    </submittedName>
</protein>
<proteinExistence type="predicted"/>
<dbReference type="InterPro" id="IPR021370">
    <property type="entry name" value="DUF2987"/>
</dbReference>
<name>A0A2P7RAB5_9GAMM</name>
<evidence type="ECO:0000313" key="3">
    <source>
        <dbReference type="Proteomes" id="UP000242181"/>
    </source>
</evidence>